<dbReference type="EMBL" id="JAVKGS010000001">
    <property type="protein sequence ID" value="MDR5691312.1"/>
    <property type="molecule type" value="Genomic_DNA"/>
</dbReference>
<accession>A0ABU1FJ15</accession>
<dbReference type="Gene3D" id="2.60.120.10">
    <property type="entry name" value="Jelly Rolls"/>
    <property type="match status" value="1"/>
</dbReference>
<evidence type="ECO:0000313" key="1">
    <source>
        <dbReference type="EMBL" id="MDR5691312.1"/>
    </source>
</evidence>
<reference evidence="2" key="1">
    <citation type="submission" date="2023-07" db="EMBL/GenBank/DDBJ databases">
        <title>Description of three actinobacteria isolated from air of manufacturing shop in a pharmaceutical factory.</title>
        <authorList>
            <person name="Zhang D.-F."/>
        </authorList>
    </citation>
    <scope>NUCLEOTIDE SEQUENCE [LARGE SCALE GENOMIC DNA]</scope>
    <source>
        <strain evidence="2">CCTCC AB 2011122</strain>
    </source>
</reference>
<evidence type="ECO:0000313" key="2">
    <source>
        <dbReference type="Proteomes" id="UP001260072"/>
    </source>
</evidence>
<dbReference type="InterPro" id="IPR014710">
    <property type="entry name" value="RmlC-like_jellyroll"/>
</dbReference>
<dbReference type="Proteomes" id="UP001260072">
    <property type="component" value="Unassembled WGS sequence"/>
</dbReference>
<sequence>MADLTDRARVHLAAALEDEHGRSAELILRDGPMRQTIIALRSGAALAEHNSPAAASVQVLSGRIRVTGQQVAEIPAGRLDVLSHDRHSVLALEDSVFLLTTVTGIDGTDGPERAR</sequence>
<protein>
    <submittedName>
        <fullName evidence="1">Cupin</fullName>
    </submittedName>
</protein>
<organism evidence="1 2">
    <name type="scientific">Agromyces indicus</name>
    <dbReference type="NCBI Taxonomy" id="758919"/>
    <lineage>
        <taxon>Bacteria</taxon>
        <taxon>Bacillati</taxon>
        <taxon>Actinomycetota</taxon>
        <taxon>Actinomycetes</taxon>
        <taxon>Micrococcales</taxon>
        <taxon>Microbacteriaceae</taxon>
        <taxon>Agromyces</taxon>
    </lineage>
</organism>
<dbReference type="InterPro" id="IPR011051">
    <property type="entry name" value="RmlC_Cupin_sf"/>
</dbReference>
<gene>
    <name evidence="1" type="ORF">RH861_04465</name>
</gene>
<dbReference type="RefSeq" id="WP_310519936.1">
    <property type="nucleotide sequence ID" value="NZ_BAABBS010000003.1"/>
</dbReference>
<comment type="caution">
    <text evidence="1">The sequence shown here is derived from an EMBL/GenBank/DDBJ whole genome shotgun (WGS) entry which is preliminary data.</text>
</comment>
<proteinExistence type="predicted"/>
<name>A0ABU1FJ15_9MICO</name>
<keyword evidence="2" id="KW-1185">Reference proteome</keyword>
<dbReference type="SUPFAM" id="SSF51182">
    <property type="entry name" value="RmlC-like cupins"/>
    <property type="match status" value="1"/>
</dbReference>